<dbReference type="Proteomes" id="UP000067008">
    <property type="component" value="Chromosome 2"/>
</dbReference>
<evidence type="ECO:0000313" key="2">
    <source>
        <dbReference type="Proteomes" id="UP000067008"/>
    </source>
</evidence>
<evidence type="ECO:0000313" key="1">
    <source>
        <dbReference type="EMBL" id="BAR95593.1"/>
    </source>
</evidence>
<accession>A0AAD1BI49</accession>
<dbReference type="EMBL" id="AP014925">
    <property type="protein sequence ID" value="BAR95593.1"/>
    <property type="molecule type" value="Genomic_DNA"/>
</dbReference>
<name>A0AAD1BI49_PREIN</name>
<organism evidence="1 2">
    <name type="scientific">Prevotella intermedia</name>
    <dbReference type="NCBI Taxonomy" id="28131"/>
    <lineage>
        <taxon>Bacteria</taxon>
        <taxon>Pseudomonadati</taxon>
        <taxon>Bacteroidota</taxon>
        <taxon>Bacteroidia</taxon>
        <taxon>Bacteroidales</taxon>
        <taxon>Prevotellaceae</taxon>
        <taxon>Prevotella</taxon>
    </lineage>
</organism>
<dbReference type="OMA" id="YKVECLI"/>
<reference evidence="1 2" key="1">
    <citation type="submission" date="2015-07" db="EMBL/GenBank/DDBJ databases">
        <title>Complete genome sequence of Prevotella intermedia strain 17-2.</title>
        <authorList>
            <person name="Nambu T."/>
        </authorList>
    </citation>
    <scope>NUCLEOTIDE SEQUENCE [LARGE SCALE GENOMIC DNA]</scope>
    <source>
        <strain evidence="1 2">17-2</strain>
    </source>
</reference>
<gene>
    <name evidence="1" type="ORF">PI172_0865</name>
</gene>
<sequence length="339" mass="38129">MGNKIKYITFVAPKHLIKMKKTIYTLLTIAMAICFANCEKAILEEGIGKGKQGKGKMKTISLRINEEITTSETPLFANKTRGAGKKLYGINVFQKKASNSSYTKYAYGLFDDPSKINIVLNENCLYRFECLIVEEGEDDLYLSEDGYMEPFIATSKKPTKVNNSFTKSSSVNFPFPPKGQTTITGNKQVWCPKLIKQYGTLLDFDPKTPNTVSLKVKRAVFGLHLTIAPPEEGTLEVSYLDDYKETIKASDPTFDHQAVYSFTQIAKAIEDGYNGKFDFVLKWTKSDGTIKTETKAFVLKRNVMTNIKIVIKNPTPSSVAIEEESSEMTNEDIDWTVER</sequence>
<protein>
    <submittedName>
        <fullName evidence="1">Uncharacterized protein</fullName>
    </submittedName>
</protein>
<proteinExistence type="predicted"/>
<dbReference type="AlphaFoldDB" id="A0AAD1BI49"/>